<protein>
    <submittedName>
        <fullName evidence="2">Defensin</fullName>
    </submittedName>
</protein>
<name>A0AC34QDH5_9BILA</name>
<dbReference type="WBParaSite" id="JU765_v2.g15346.t1">
    <property type="protein sequence ID" value="JU765_v2.g15346.t1"/>
    <property type="gene ID" value="JU765_v2.g15346"/>
</dbReference>
<accession>A0AC34QDH5</accession>
<dbReference type="Proteomes" id="UP000887576">
    <property type="component" value="Unplaced"/>
</dbReference>
<sequence length="68" mass="7170">MNVQAKIIFVLLVILVAHATADRLSASFKGWCAMSGGDDACTTACRNDKFGNTGHCGGFLGAQCWCDT</sequence>
<organism evidence="1 2">
    <name type="scientific">Panagrolaimus sp. JU765</name>
    <dbReference type="NCBI Taxonomy" id="591449"/>
    <lineage>
        <taxon>Eukaryota</taxon>
        <taxon>Metazoa</taxon>
        <taxon>Ecdysozoa</taxon>
        <taxon>Nematoda</taxon>
        <taxon>Chromadorea</taxon>
        <taxon>Rhabditida</taxon>
        <taxon>Tylenchina</taxon>
        <taxon>Panagrolaimomorpha</taxon>
        <taxon>Panagrolaimoidea</taxon>
        <taxon>Panagrolaimidae</taxon>
        <taxon>Panagrolaimus</taxon>
    </lineage>
</organism>
<proteinExistence type="predicted"/>
<evidence type="ECO:0000313" key="1">
    <source>
        <dbReference type="Proteomes" id="UP000887576"/>
    </source>
</evidence>
<reference evidence="2" key="1">
    <citation type="submission" date="2022-11" db="UniProtKB">
        <authorList>
            <consortium name="WormBaseParasite"/>
        </authorList>
    </citation>
    <scope>IDENTIFICATION</scope>
</reference>
<evidence type="ECO:0000313" key="2">
    <source>
        <dbReference type="WBParaSite" id="JU765_v2.g15346.t1"/>
    </source>
</evidence>